<accession>A0A1G6UIK5</accession>
<feature type="chain" id="PRO_5011443441" description="Fibronectin type-III domain-containing protein" evidence="1">
    <location>
        <begin position="24"/>
        <end position="335"/>
    </location>
</feature>
<sequence length="335" mass="37734">MIKYCTSFLFALLLVSSVGYSQKAGVELLCSPRKDSILLRWAPVDQKTWKVGNSYGYTVVRYTILRDRKIPKEITATQLTKEPLKPRPLAEWEPLSDNKYVAIAGECIFNNEYSGVPTGGNPFIAVKKYKYDEHRFSFALYAADQSIVAAKLSGLYFADKTAQPNEKYLYKVFISQPDTSVRIDTASAFTGISEYQALPKPLDFKAEWGDRKAELSWNFKYLKHIYNSYVVEKSNDGGKTYLPITESGTVQLADAGVSPELIHKDDSLTSNDTMYYYRVRGISAFGETGPPCDSIFGMGIKPIKTAPIITENVAIDNKVIKLAWDYPEDMNRYIS</sequence>
<organism evidence="2 3">
    <name type="scientific">Williamwhitmania taraxaci</name>
    <dbReference type="NCBI Taxonomy" id="1640674"/>
    <lineage>
        <taxon>Bacteria</taxon>
        <taxon>Pseudomonadati</taxon>
        <taxon>Bacteroidota</taxon>
        <taxon>Bacteroidia</taxon>
        <taxon>Bacteroidales</taxon>
        <taxon>Williamwhitmaniaceae</taxon>
        <taxon>Williamwhitmania</taxon>
    </lineage>
</organism>
<dbReference type="STRING" id="1640674.SAMN05216323_11792"/>
<keyword evidence="3" id="KW-1185">Reference proteome</keyword>
<dbReference type="AlphaFoldDB" id="A0A1G6UIK5"/>
<evidence type="ECO:0000313" key="2">
    <source>
        <dbReference type="EMBL" id="SDD41218.1"/>
    </source>
</evidence>
<name>A0A1G6UIK5_9BACT</name>
<reference evidence="2 3" key="1">
    <citation type="submission" date="2016-09" db="EMBL/GenBank/DDBJ databases">
        <authorList>
            <person name="Capua I."/>
            <person name="De Benedictis P."/>
            <person name="Joannis T."/>
            <person name="Lombin L.H."/>
            <person name="Cattoli G."/>
        </authorList>
    </citation>
    <scope>NUCLEOTIDE SEQUENCE [LARGE SCALE GENOMIC DNA]</scope>
    <source>
        <strain evidence="2 3">A7P-90m</strain>
    </source>
</reference>
<dbReference type="EMBL" id="FMYP01000179">
    <property type="protein sequence ID" value="SDD41218.1"/>
    <property type="molecule type" value="Genomic_DNA"/>
</dbReference>
<dbReference type="InterPro" id="IPR013783">
    <property type="entry name" value="Ig-like_fold"/>
</dbReference>
<gene>
    <name evidence="2" type="ORF">SAMN05216323_11792</name>
</gene>
<keyword evidence="1" id="KW-0732">Signal</keyword>
<dbReference type="OrthoDB" id="923194at2"/>
<dbReference type="Gene3D" id="2.60.40.10">
    <property type="entry name" value="Immunoglobulins"/>
    <property type="match status" value="1"/>
</dbReference>
<dbReference type="Proteomes" id="UP000199452">
    <property type="component" value="Unassembled WGS sequence"/>
</dbReference>
<protein>
    <recommendedName>
        <fullName evidence="4">Fibronectin type-III domain-containing protein</fullName>
    </recommendedName>
</protein>
<dbReference type="RefSeq" id="WP_139180990.1">
    <property type="nucleotide sequence ID" value="NZ_FMYP01000179.1"/>
</dbReference>
<proteinExistence type="predicted"/>
<feature type="signal peptide" evidence="1">
    <location>
        <begin position="1"/>
        <end position="23"/>
    </location>
</feature>
<feature type="non-terminal residue" evidence="2">
    <location>
        <position position="335"/>
    </location>
</feature>
<evidence type="ECO:0000313" key="3">
    <source>
        <dbReference type="Proteomes" id="UP000199452"/>
    </source>
</evidence>
<evidence type="ECO:0008006" key="4">
    <source>
        <dbReference type="Google" id="ProtNLM"/>
    </source>
</evidence>
<evidence type="ECO:0000256" key="1">
    <source>
        <dbReference type="SAM" id="SignalP"/>
    </source>
</evidence>